<dbReference type="EMBL" id="BART01018450">
    <property type="protein sequence ID" value="GAG75166.1"/>
    <property type="molecule type" value="Genomic_DNA"/>
</dbReference>
<name>X1BSP2_9ZZZZ</name>
<feature type="non-terminal residue" evidence="1">
    <location>
        <position position="1"/>
    </location>
</feature>
<organism evidence="1">
    <name type="scientific">marine sediment metagenome</name>
    <dbReference type="NCBI Taxonomy" id="412755"/>
    <lineage>
        <taxon>unclassified sequences</taxon>
        <taxon>metagenomes</taxon>
        <taxon>ecological metagenomes</taxon>
    </lineage>
</organism>
<reference evidence="1" key="1">
    <citation type="journal article" date="2014" name="Front. Microbiol.">
        <title>High frequency of phylogenetically diverse reductive dehalogenase-homologous genes in deep subseafloor sedimentary metagenomes.</title>
        <authorList>
            <person name="Kawai M."/>
            <person name="Futagami T."/>
            <person name="Toyoda A."/>
            <person name="Takaki Y."/>
            <person name="Nishi S."/>
            <person name="Hori S."/>
            <person name="Arai W."/>
            <person name="Tsubouchi T."/>
            <person name="Morono Y."/>
            <person name="Uchiyama I."/>
            <person name="Ito T."/>
            <person name="Fujiyama A."/>
            <person name="Inagaki F."/>
            <person name="Takami H."/>
        </authorList>
    </citation>
    <scope>NUCLEOTIDE SEQUENCE</scope>
    <source>
        <strain evidence="1">Expedition CK06-06</strain>
    </source>
</reference>
<dbReference type="InterPro" id="IPR058240">
    <property type="entry name" value="rSAM_sf"/>
</dbReference>
<dbReference type="SUPFAM" id="SSF102114">
    <property type="entry name" value="Radical SAM enzymes"/>
    <property type="match status" value="1"/>
</dbReference>
<evidence type="ECO:0000313" key="1">
    <source>
        <dbReference type="EMBL" id="GAG75166.1"/>
    </source>
</evidence>
<dbReference type="AlphaFoldDB" id="X1BSP2"/>
<accession>X1BSP2</accession>
<sequence>NKKRTPNDAFLTSKKCVELEIEQLIHMIVGGPGETLETVKASFDQLETIESFQGDLWQGDGDLIVFIGMRIYPHTPLQLIAEQEGVIQKGQNLLKPKFYISPNMKEVDLFQIVRKYGAANPRWMMPGLGFNNPEGFAEMSDVQFALYQK</sequence>
<gene>
    <name evidence="1" type="ORF">S01H4_34826</name>
</gene>
<comment type="caution">
    <text evidence="1">The sequence shown here is derived from an EMBL/GenBank/DDBJ whole genome shotgun (WGS) entry which is preliminary data.</text>
</comment>
<proteinExistence type="predicted"/>
<protein>
    <submittedName>
        <fullName evidence="1">Uncharacterized protein</fullName>
    </submittedName>
</protein>